<evidence type="ECO:0000313" key="1">
    <source>
        <dbReference type="Ensembl" id="ENSCSAVP00000011570.1"/>
    </source>
</evidence>
<dbReference type="GeneTree" id="ENSGT00940000174022"/>
<dbReference type="eggNOG" id="KOG0241">
    <property type="taxonomic scope" value="Eukaryota"/>
</dbReference>
<dbReference type="Proteomes" id="UP000007875">
    <property type="component" value="Unassembled WGS sequence"/>
</dbReference>
<evidence type="ECO:0000313" key="2">
    <source>
        <dbReference type="Proteomes" id="UP000007875"/>
    </source>
</evidence>
<protein>
    <submittedName>
        <fullName evidence="1">Uncharacterized protein</fullName>
    </submittedName>
</protein>
<dbReference type="InParanoid" id="H2Z1V8"/>
<organism evidence="1 2">
    <name type="scientific">Ciona savignyi</name>
    <name type="common">Pacific transparent sea squirt</name>
    <dbReference type="NCBI Taxonomy" id="51511"/>
    <lineage>
        <taxon>Eukaryota</taxon>
        <taxon>Metazoa</taxon>
        <taxon>Chordata</taxon>
        <taxon>Tunicata</taxon>
        <taxon>Ascidiacea</taxon>
        <taxon>Phlebobranchia</taxon>
        <taxon>Cionidae</taxon>
        <taxon>Ciona</taxon>
    </lineage>
</organism>
<dbReference type="PANTHER" id="PTHR40710">
    <property type="entry name" value="RIKEN CDNA E230025N22 GENE"/>
    <property type="match status" value="1"/>
</dbReference>
<accession>H2Z1V8</accession>
<proteinExistence type="predicted"/>
<dbReference type="HOGENOM" id="CLU_1531996_0_0_1"/>
<sequence length="175" mass="20587">MRDERDRTRQENAQLIEDELSKMKMEVAQASSELQMKFTSKSLITSEQKVLEDAKELAQLRAEKSVMTSQLEVLKRESVQMEDHMRIILEKHNKQMSIQQLQNMQTFRAYRQVHEDFKVELENRWRNLLDEAIQDAVFLSARNTELKERNAQLSYDLGKIKDDKSLKRGAQAIGM</sequence>
<dbReference type="OMA" id="RDLQDQH"/>
<name>H2Z1V8_CIOSA</name>
<reference evidence="1" key="2">
    <citation type="submission" date="2025-08" db="UniProtKB">
        <authorList>
            <consortium name="Ensembl"/>
        </authorList>
    </citation>
    <scope>IDENTIFICATION</scope>
</reference>
<keyword evidence="2" id="KW-1185">Reference proteome</keyword>
<reference evidence="2" key="1">
    <citation type="submission" date="2003-08" db="EMBL/GenBank/DDBJ databases">
        <authorList>
            <person name="Birren B."/>
            <person name="Nusbaum C."/>
            <person name="Abebe A."/>
            <person name="Abouelleil A."/>
            <person name="Adekoya E."/>
            <person name="Ait-zahra M."/>
            <person name="Allen N."/>
            <person name="Allen T."/>
            <person name="An P."/>
            <person name="Anderson M."/>
            <person name="Anderson S."/>
            <person name="Arachchi H."/>
            <person name="Armbruster J."/>
            <person name="Bachantsang P."/>
            <person name="Baldwin J."/>
            <person name="Barry A."/>
            <person name="Bayul T."/>
            <person name="Blitshsteyn B."/>
            <person name="Bloom T."/>
            <person name="Blye J."/>
            <person name="Boguslavskiy L."/>
            <person name="Borowsky M."/>
            <person name="Boukhgalter B."/>
            <person name="Brunache A."/>
            <person name="Butler J."/>
            <person name="Calixte N."/>
            <person name="Calvo S."/>
            <person name="Camarata J."/>
            <person name="Campo K."/>
            <person name="Chang J."/>
            <person name="Cheshatsang Y."/>
            <person name="Citroen M."/>
            <person name="Collymore A."/>
            <person name="Considine T."/>
            <person name="Cook A."/>
            <person name="Cooke P."/>
            <person name="Corum B."/>
            <person name="Cuomo C."/>
            <person name="David R."/>
            <person name="Dawoe T."/>
            <person name="Degray S."/>
            <person name="Dodge S."/>
            <person name="Dooley K."/>
            <person name="Dorje P."/>
            <person name="Dorjee K."/>
            <person name="Dorris L."/>
            <person name="Duffey N."/>
            <person name="Dupes A."/>
            <person name="Elkins T."/>
            <person name="Engels R."/>
            <person name="Erickson J."/>
            <person name="Farina A."/>
            <person name="Faro S."/>
            <person name="Ferreira P."/>
            <person name="Fischer H."/>
            <person name="Fitzgerald M."/>
            <person name="Foley K."/>
            <person name="Gage D."/>
            <person name="Galagan J."/>
            <person name="Gearin G."/>
            <person name="Gnerre S."/>
            <person name="Gnirke A."/>
            <person name="Goyette A."/>
            <person name="Graham J."/>
            <person name="Grandbois E."/>
            <person name="Gyaltsen K."/>
            <person name="Hafez N."/>
            <person name="Hagopian D."/>
            <person name="Hagos B."/>
            <person name="Hall J."/>
            <person name="Hatcher B."/>
            <person name="Heller A."/>
            <person name="Higgins H."/>
            <person name="Honan T."/>
            <person name="Horn A."/>
            <person name="Houde N."/>
            <person name="Hughes L."/>
            <person name="Hulme W."/>
            <person name="Husby E."/>
            <person name="Iliev I."/>
            <person name="Jaffe D."/>
            <person name="Jones C."/>
            <person name="Kamal M."/>
            <person name="Kamat A."/>
            <person name="Kamvysselis M."/>
            <person name="Karlsson E."/>
            <person name="Kells C."/>
            <person name="Kieu A."/>
            <person name="Kisner P."/>
            <person name="Kodira C."/>
            <person name="Kulbokas E."/>
            <person name="Labutti K."/>
            <person name="Lama D."/>
            <person name="Landers T."/>
            <person name="Leger J."/>
            <person name="Levine S."/>
            <person name="Lewis D."/>
            <person name="Lewis T."/>
            <person name="Lindblad-toh K."/>
            <person name="Liu X."/>
            <person name="Lokyitsang T."/>
            <person name="Lokyitsang Y."/>
            <person name="Lucien O."/>
            <person name="Lui A."/>
            <person name="Ma L.J."/>
            <person name="Mabbitt R."/>
            <person name="Macdonald J."/>
            <person name="Maclean C."/>
            <person name="Major J."/>
            <person name="Manning J."/>
            <person name="Marabella R."/>
            <person name="Maru K."/>
            <person name="Matthews C."/>
            <person name="Mauceli E."/>
            <person name="Mccarthy M."/>
            <person name="Mcdonough S."/>
            <person name="Mcghee T."/>
            <person name="Meldrim J."/>
            <person name="Meneus L."/>
            <person name="Mesirov J."/>
            <person name="Mihalev A."/>
            <person name="Mihova T."/>
            <person name="Mikkelsen T."/>
            <person name="Mlenga V."/>
            <person name="Moru K."/>
            <person name="Mozes J."/>
            <person name="Mulrain L."/>
            <person name="Munson G."/>
            <person name="Naylor J."/>
            <person name="Newes C."/>
            <person name="Nguyen C."/>
            <person name="Nguyen N."/>
            <person name="Nguyen T."/>
            <person name="Nicol R."/>
            <person name="Nielsen C."/>
            <person name="Nizzari M."/>
            <person name="Norbu C."/>
            <person name="Norbu N."/>
            <person name="O'donnell P."/>
            <person name="Okoawo O."/>
            <person name="O'leary S."/>
            <person name="Omotosho B."/>
            <person name="O'neill K."/>
            <person name="Osman S."/>
            <person name="Parker S."/>
            <person name="Perrin D."/>
            <person name="Phunkhang P."/>
            <person name="Piqani B."/>
            <person name="Purcell S."/>
            <person name="Rachupka T."/>
            <person name="Ramasamy U."/>
            <person name="Rameau R."/>
            <person name="Ray V."/>
            <person name="Raymond C."/>
            <person name="Retta R."/>
            <person name="Richardson S."/>
            <person name="Rise C."/>
            <person name="Rodriguez J."/>
            <person name="Rogers J."/>
            <person name="Rogov P."/>
            <person name="Rutman M."/>
            <person name="Schupbach R."/>
            <person name="Seaman C."/>
            <person name="Settipalli S."/>
            <person name="Sharpe T."/>
            <person name="Sheridan J."/>
            <person name="Sherpa N."/>
            <person name="Shi J."/>
            <person name="Smirnov S."/>
            <person name="Smith C."/>
            <person name="Sougnez C."/>
            <person name="Spencer B."/>
            <person name="Stalker J."/>
            <person name="Stange-thomann N."/>
            <person name="Stavropoulos S."/>
            <person name="Stetson K."/>
            <person name="Stone C."/>
            <person name="Stone S."/>
            <person name="Stubbs M."/>
            <person name="Talamas J."/>
            <person name="Tchuinga P."/>
            <person name="Tenzing P."/>
            <person name="Tesfaye S."/>
            <person name="Theodore J."/>
            <person name="Thoulutsang Y."/>
            <person name="Topham K."/>
            <person name="Towey S."/>
            <person name="Tsamla T."/>
            <person name="Tsomo N."/>
            <person name="Vallee D."/>
            <person name="Vassiliev H."/>
            <person name="Venkataraman V."/>
            <person name="Vinson J."/>
            <person name="Vo A."/>
            <person name="Wade C."/>
            <person name="Wang S."/>
            <person name="Wangchuk T."/>
            <person name="Wangdi T."/>
            <person name="Whittaker C."/>
            <person name="Wilkinson J."/>
            <person name="Wu Y."/>
            <person name="Wyman D."/>
            <person name="Yadav S."/>
            <person name="Yang S."/>
            <person name="Yang X."/>
            <person name="Yeager S."/>
            <person name="Yee E."/>
            <person name="Young G."/>
            <person name="Zainoun J."/>
            <person name="Zembeck L."/>
            <person name="Zimmer A."/>
            <person name="Zody M."/>
            <person name="Lander E."/>
        </authorList>
    </citation>
    <scope>NUCLEOTIDE SEQUENCE [LARGE SCALE GENOMIC DNA]</scope>
</reference>
<dbReference type="Ensembl" id="ENSCSAVT00000011704.1">
    <property type="protein sequence ID" value="ENSCSAVP00000011570.1"/>
    <property type="gene ID" value="ENSCSAVG00000006782.1"/>
</dbReference>
<dbReference type="AlphaFoldDB" id="H2Z1V8"/>
<dbReference type="PANTHER" id="PTHR40710:SF1">
    <property type="entry name" value="RIKEN CDNA E230025N22 GENE"/>
    <property type="match status" value="1"/>
</dbReference>
<reference evidence="1" key="3">
    <citation type="submission" date="2025-09" db="UniProtKB">
        <authorList>
            <consortium name="Ensembl"/>
        </authorList>
    </citation>
    <scope>IDENTIFICATION</scope>
</reference>
<dbReference type="STRING" id="51511.ENSCSAVP00000011570"/>